<evidence type="ECO:0000313" key="2">
    <source>
        <dbReference type="Proteomes" id="UP001497382"/>
    </source>
</evidence>
<name>A0AAV1ZFS0_9ARAC</name>
<dbReference type="AlphaFoldDB" id="A0AAV1ZFS0"/>
<protein>
    <submittedName>
        <fullName evidence="1">Uncharacterized protein</fullName>
    </submittedName>
</protein>
<dbReference type="Proteomes" id="UP001497382">
    <property type="component" value="Unassembled WGS sequence"/>
</dbReference>
<gene>
    <name evidence="1" type="ORF">LARSCL_LOCUS5374</name>
</gene>
<accession>A0AAV1ZFS0</accession>
<evidence type="ECO:0000313" key="1">
    <source>
        <dbReference type="EMBL" id="CAL1270582.1"/>
    </source>
</evidence>
<reference evidence="1 2" key="1">
    <citation type="submission" date="2024-04" db="EMBL/GenBank/DDBJ databases">
        <authorList>
            <person name="Rising A."/>
            <person name="Reimegard J."/>
            <person name="Sonavane S."/>
            <person name="Akerstrom W."/>
            <person name="Nylinder S."/>
            <person name="Hedman E."/>
            <person name="Kallberg Y."/>
        </authorList>
    </citation>
    <scope>NUCLEOTIDE SEQUENCE [LARGE SCALE GENOMIC DNA]</scope>
</reference>
<comment type="caution">
    <text evidence="1">The sequence shown here is derived from an EMBL/GenBank/DDBJ whole genome shotgun (WGS) entry which is preliminary data.</text>
</comment>
<organism evidence="1 2">
    <name type="scientific">Larinioides sclopetarius</name>
    <dbReference type="NCBI Taxonomy" id="280406"/>
    <lineage>
        <taxon>Eukaryota</taxon>
        <taxon>Metazoa</taxon>
        <taxon>Ecdysozoa</taxon>
        <taxon>Arthropoda</taxon>
        <taxon>Chelicerata</taxon>
        <taxon>Arachnida</taxon>
        <taxon>Araneae</taxon>
        <taxon>Araneomorphae</taxon>
        <taxon>Entelegynae</taxon>
        <taxon>Araneoidea</taxon>
        <taxon>Araneidae</taxon>
        <taxon>Larinioides</taxon>
    </lineage>
</organism>
<keyword evidence="2" id="KW-1185">Reference proteome</keyword>
<dbReference type="EMBL" id="CAXIEN010000049">
    <property type="protein sequence ID" value="CAL1270582.1"/>
    <property type="molecule type" value="Genomic_DNA"/>
</dbReference>
<proteinExistence type="predicted"/>
<sequence>MNQRMRRYWAPKETQEFFPNEKWCFLPLLFNAFVQSFTQRKLLVIKIQAFDNGKRSCWRLGTSS</sequence>